<dbReference type="KEGG" id="cdc:CD196_1377"/>
<keyword evidence="5" id="KW-1003">Cell membrane</keyword>
<keyword evidence="7 10" id="KW-1133">Transmembrane helix</keyword>
<dbReference type="GO" id="GO:0005886">
    <property type="term" value="C:plasma membrane"/>
    <property type="evidence" value="ECO:0007669"/>
    <property type="project" value="UniProtKB-SubCell"/>
</dbReference>
<feature type="transmembrane region" description="Helical" evidence="10">
    <location>
        <begin position="12"/>
        <end position="34"/>
    </location>
</feature>
<feature type="transmembrane region" description="Helical" evidence="10">
    <location>
        <begin position="163"/>
        <end position="183"/>
    </location>
</feature>
<dbReference type="Pfam" id="PF01554">
    <property type="entry name" value="MatE"/>
    <property type="match status" value="2"/>
</dbReference>
<dbReference type="RefSeq" id="WP_009899790.1">
    <property type="nucleotide sequence ID" value="NC_013315.1"/>
</dbReference>
<dbReference type="GO" id="GO:0015297">
    <property type="term" value="F:antiporter activity"/>
    <property type="evidence" value="ECO:0007669"/>
    <property type="project" value="InterPro"/>
</dbReference>
<dbReference type="InterPro" id="IPR002528">
    <property type="entry name" value="MATE_fam"/>
</dbReference>
<proteinExistence type="inferred from homology"/>
<feature type="transmembrane region" description="Helical" evidence="10">
    <location>
        <begin position="189"/>
        <end position="213"/>
    </location>
</feature>
<dbReference type="NCBIfam" id="TIGR00797">
    <property type="entry name" value="matE"/>
    <property type="match status" value="1"/>
</dbReference>
<evidence type="ECO:0000256" key="1">
    <source>
        <dbReference type="ARBA" id="ARBA00004651"/>
    </source>
</evidence>
<protein>
    <recommendedName>
        <fullName evidence="3">Multidrug export protein MepA</fullName>
    </recommendedName>
</protein>
<name>A0A0H3N6L5_CLODC</name>
<feature type="transmembrane region" description="Helical" evidence="10">
    <location>
        <begin position="242"/>
        <end position="263"/>
    </location>
</feature>
<evidence type="ECO:0000256" key="5">
    <source>
        <dbReference type="ARBA" id="ARBA00022475"/>
    </source>
</evidence>
<keyword evidence="4" id="KW-0813">Transport</keyword>
<dbReference type="PANTHER" id="PTHR43823">
    <property type="entry name" value="SPORULATION PROTEIN YKVU"/>
    <property type="match status" value="1"/>
</dbReference>
<dbReference type="InterPro" id="IPR045070">
    <property type="entry name" value="MATE_MepA-like"/>
</dbReference>
<accession>A0A0H3N6L5</accession>
<feature type="transmembrane region" description="Helical" evidence="10">
    <location>
        <begin position="386"/>
        <end position="407"/>
    </location>
</feature>
<feature type="transmembrane region" description="Helical" evidence="10">
    <location>
        <begin position="318"/>
        <end position="338"/>
    </location>
</feature>
<evidence type="ECO:0000256" key="10">
    <source>
        <dbReference type="SAM" id="Phobius"/>
    </source>
</evidence>
<evidence type="ECO:0000313" key="12">
    <source>
        <dbReference type="Proteomes" id="UP000002068"/>
    </source>
</evidence>
<organism evidence="11 12">
    <name type="scientific">Clostridioides difficile (strain CD196)</name>
    <name type="common">Peptoclostridium difficile</name>
    <dbReference type="NCBI Taxonomy" id="645462"/>
    <lineage>
        <taxon>Bacteria</taxon>
        <taxon>Bacillati</taxon>
        <taxon>Bacillota</taxon>
        <taxon>Clostridia</taxon>
        <taxon>Peptostreptococcales</taxon>
        <taxon>Peptostreptococcaceae</taxon>
        <taxon>Clostridioides</taxon>
    </lineage>
</organism>
<dbReference type="Proteomes" id="UP000002068">
    <property type="component" value="Chromosome"/>
</dbReference>
<feature type="transmembrane region" description="Helical" evidence="10">
    <location>
        <begin position="275"/>
        <end position="297"/>
    </location>
</feature>
<evidence type="ECO:0000256" key="7">
    <source>
        <dbReference type="ARBA" id="ARBA00022989"/>
    </source>
</evidence>
<evidence type="ECO:0000256" key="2">
    <source>
        <dbReference type="ARBA" id="ARBA00008417"/>
    </source>
</evidence>
<evidence type="ECO:0000256" key="9">
    <source>
        <dbReference type="ARBA" id="ARBA00023251"/>
    </source>
</evidence>
<evidence type="ECO:0000256" key="3">
    <source>
        <dbReference type="ARBA" id="ARBA00022106"/>
    </source>
</evidence>
<feature type="transmembrane region" description="Helical" evidence="10">
    <location>
        <begin position="54"/>
        <end position="78"/>
    </location>
</feature>
<feature type="transmembrane region" description="Helical" evidence="10">
    <location>
        <begin position="358"/>
        <end position="379"/>
    </location>
</feature>
<evidence type="ECO:0000256" key="8">
    <source>
        <dbReference type="ARBA" id="ARBA00023136"/>
    </source>
</evidence>
<keyword evidence="8 10" id="KW-0472">Membrane</keyword>
<dbReference type="CDD" id="cd13143">
    <property type="entry name" value="MATE_MepA_like"/>
    <property type="match status" value="1"/>
</dbReference>
<feature type="transmembrane region" description="Helical" evidence="10">
    <location>
        <begin position="413"/>
        <end position="432"/>
    </location>
</feature>
<dbReference type="GO" id="GO:0042910">
    <property type="term" value="F:xenobiotic transmembrane transporter activity"/>
    <property type="evidence" value="ECO:0007669"/>
    <property type="project" value="InterPro"/>
</dbReference>
<comment type="subcellular location">
    <subcellularLocation>
        <location evidence="1">Cell membrane</location>
        <topology evidence="1">Multi-pass membrane protein</topology>
    </subcellularLocation>
</comment>
<dbReference type="PIRSF" id="PIRSF006603">
    <property type="entry name" value="DinF"/>
    <property type="match status" value="1"/>
</dbReference>
<dbReference type="InterPro" id="IPR051327">
    <property type="entry name" value="MATE_MepA_subfamily"/>
</dbReference>
<dbReference type="GO" id="GO:0046677">
    <property type="term" value="P:response to antibiotic"/>
    <property type="evidence" value="ECO:0007669"/>
    <property type="project" value="UniProtKB-KW"/>
</dbReference>
<gene>
    <name evidence="11" type="ordered locus">CD196_1377</name>
</gene>
<keyword evidence="6 10" id="KW-0812">Transmembrane</keyword>
<dbReference type="InterPro" id="IPR048279">
    <property type="entry name" value="MdtK-like"/>
</dbReference>
<keyword evidence="9" id="KW-0046">Antibiotic resistance</keyword>
<feature type="transmembrane region" description="Helical" evidence="10">
    <location>
        <begin position="134"/>
        <end position="151"/>
    </location>
</feature>
<evidence type="ECO:0000256" key="4">
    <source>
        <dbReference type="ARBA" id="ARBA00022448"/>
    </source>
</evidence>
<dbReference type="HOGENOM" id="CLU_012893_0_2_9"/>
<sequence length="441" mass="48787">MENLFTRKFTTFEFLKFVSPAIISMIFISLYTIIDGIFVSTLVGSDALASINIVLPIINLVCGFGIMMATGGGAIVSIRMGENRQDEANSTFSFIVLFSLIVGISFTVISYFFIKEISILLGATDKLLPYCITYGKVMILCTPFYILKFIFEYFARTDGNSKFSLFLSVIGGVTNIILDYVFIKYFGMGLLGAAVATAIGIILTCVLGIIYFLSNKSTLKLRKPKTDFRLIRDTMINGSSEMVTELSTGITTFLFNVVALKLAGENGLAALTIVLYAHFLMTSVYLGFAAGVSPLISYNFGAENSDKLKETFKHSLKFIFVSSLLVFIIALVFAPFIVRVFVSPDNTVFKLALQGLKIFAFAFLFVGINIFASGFFTAFHNGKISAIISFSRAFVFIIIGIIILPPMLNMTGLWLTVPFAEVITIFISILFIKKYKGRYKY</sequence>
<comment type="similarity">
    <text evidence="2">Belongs to the multi antimicrobial extrusion (MATE) (TC 2.A.66.1) family. MepA subfamily.</text>
</comment>
<dbReference type="PANTHER" id="PTHR43823:SF3">
    <property type="entry name" value="MULTIDRUG EXPORT PROTEIN MEPA"/>
    <property type="match status" value="1"/>
</dbReference>
<dbReference type="AlphaFoldDB" id="A0A0H3N6L5"/>
<dbReference type="EMBL" id="FN538970">
    <property type="protein sequence ID" value="CBA62634.1"/>
    <property type="molecule type" value="Genomic_DNA"/>
</dbReference>
<reference evidence="11 12" key="1">
    <citation type="journal article" date="2009" name="Genome Biol.">
        <title>Comparative genome and phenotypic analysis of Clostridium difficile 027 strains provides insight into the evolution of a hypervirulent bacterium.</title>
        <authorList>
            <person name="Stabler R.A."/>
            <person name="He M."/>
            <person name="Dawson L."/>
            <person name="Martin M."/>
            <person name="Valiente E."/>
            <person name="Corton C."/>
            <person name="Lawley T.D."/>
            <person name="Sebaihia M."/>
            <person name="Quail M.A."/>
            <person name="Rose G."/>
            <person name="Gerding D.N."/>
            <person name="Gibert M."/>
            <person name="Popoff M.R."/>
            <person name="Parkhill J."/>
            <person name="Dougan G."/>
            <person name="Wren B.W."/>
        </authorList>
    </citation>
    <scope>NUCLEOTIDE SEQUENCE [LARGE SCALE GENOMIC DNA]</scope>
    <source>
        <strain evidence="11 12">CD196</strain>
    </source>
</reference>
<evidence type="ECO:0000313" key="11">
    <source>
        <dbReference type="EMBL" id="CBA62634.1"/>
    </source>
</evidence>
<feature type="transmembrane region" description="Helical" evidence="10">
    <location>
        <begin position="90"/>
        <end position="114"/>
    </location>
</feature>
<evidence type="ECO:0000256" key="6">
    <source>
        <dbReference type="ARBA" id="ARBA00022692"/>
    </source>
</evidence>